<dbReference type="InterPro" id="IPR052156">
    <property type="entry name" value="BCAA_Transport_ATP-bd_LivF"/>
</dbReference>
<evidence type="ECO:0000256" key="1">
    <source>
        <dbReference type="ARBA" id="ARBA00005417"/>
    </source>
</evidence>
<gene>
    <name evidence="7" type="ORF">E7811_15060</name>
</gene>
<dbReference type="InterPro" id="IPR027417">
    <property type="entry name" value="P-loop_NTPase"/>
</dbReference>
<keyword evidence="5" id="KW-0029">Amino-acid transport</keyword>
<name>A0A4S3MLB8_9RHOB</name>
<feature type="domain" description="ABC transporter" evidence="6">
    <location>
        <begin position="9"/>
        <end position="241"/>
    </location>
</feature>
<organism evidence="7 8">
    <name type="scientific">Aliigemmobacter aestuarii</name>
    <dbReference type="NCBI Taxonomy" id="1445661"/>
    <lineage>
        <taxon>Bacteria</taxon>
        <taxon>Pseudomonadati</taxon>
        <taxon>Pseudomonadota</taxon>
        <taxon>Alphaproteobacteria</taxon>
        <taxon>Rhodobacterales</taxon>
        <taxon>Paracoccaceae</taxon>
        <taxon>Aliigemmobacter</taxon>
    </lineage>
</organism>
<comment type="similarity">
    <text evidence="1">Belongs to the ABC transporter superfamily.</text>
</comment>
<evidence type="ECO:0000256" key="2">
    <source>
        <dbReference type="ARBA" id="ARBA00022448"/>
    </source>
</evidence>
<keyword evidence="8" id="KW-1185">Reference proteome</keyword>
<dbReference type="EMBL" id="SSND01000004">
    <property type="protein sequence ID" value="THD82370.1"/>
    <property type="molecule type" value="Genomic_DNA"/>
</dbReference>
<evidence type="ECO:0000256" key="5">
    <source>
        <dbReference type="ARBA" id="ARBA00022970"/>
    </source>
</evidence>
<dbReference type="CDD" id="cd03224">
    <property type="entry name" value="ABC_TM1139_LivF_branched"/>
    <property type="match status" value="1"/>
</dbReference>
<dbReference type="PROSITE" id="PS00211">
    <property type="entry name" value="ABC_TRANSPORTER_1"/>
    <property type="match status" value="1"/>
</dbReference>
<dbReference type="PANTHER" id="PTHR43820">
    <property type="entry name" value="HIGH-AFFINITY BRANCHED-CHAIN AMINO ACID TRANSPORT ATP-BINDING PROTEIN LIVF"/>
    <property type="match status" value="1"/>
</dbReference>
<proteinExistence type="inferred from homology"/>
<comment type="caution">
    <text evidence="7">The sequence shown here is derived from an EMBL/GenBank/DDBJ whole genome shotgun (WGS) entry which is preliminary data.</text>
</comment>
<evidence type="ECO:0000313" key="8">
    <source>
        <dbReference type="Proteomes" id="UP000309450"/>
    </source>
</evidence>
<dbReference type="GO" id="GO:0015658">
    <property type="term" value="F:branched-chain amino acid transmembrane transporter activity"/>
    <property type="evidence" value="ECO:0007669"/>
    <property type="project" value="TreeGrafter"/>
</dbReference>
<evidence type="ECO:0000313" key="7">
    <source>
        <dbReference type="EMBL" id="THD82370.1"/>
    </source>
</evidence>
<dbReference type="Gene3D" id="3.40.50.300">
    <property type="entry name" value="P-loop containing nucleotide triphosphate hydrolases"/>
    <property type="match status" value="1"/>
</dbReference>
<keyword evidence="3" id="KW-0547">Nucleotide-binding</keyword>
<dbReference type="SMART" id="SM00382">
    <property type="entry name" value="AAA"/>
    <property type="match status" value="1"/>
</dbReference>
<reference evidence="7 8" key="1">
    <citation type="submission" date="2019-04" db="EMBL/GenBank/DDBJ databases">
        <title>Draft genome sequence of Gemmobacter aestuarii sp. nov.</title>
        <authorList>
            <person name="Hameed A."/>
            <person name="Lin S.-Y."/>
            <person name="Shahina M."/>
            <person name="Lai W.-A."/>
            <person name="Young C.-C."/>
        </authorList>
    </citation>
    <scope>NUCLEOTIDE SEQUENCE [LARGE SCALE GENOMIC DNA]</scope>
    <source>
        <strain evidence="7 8">CC-PW-75</strain>
    </source>
</reference>
<keyword evidence="4 7" id="KW-0067">ATP-binding</keyword>
<protein>
    <submittedName>
        <fullName evidence="7">ABC transporter ATP-binding protein</fullName>
    </submittedName>
</protein>
<dbReference type="RefSeq" id="WP_136395479.1">
    <property type="nucleotide sequence ID" value="NZ_SSND01000004.1"/>
</dbReference>
<dbReference type="AlphaFoldDB" id="A0A4S3MLB8"/>
<dbReference type="PROSITE" id="PS50893">
    <property type="entry name" value="ABC_TRANSPORTER_2"/>
    <property type="match status" value="1"/>
</dbReference>
<evidence type="ECO:0000256" key="4">
    <source>
        <dbReference type="ARBA" id="ARBA00022840"/>
    </source>
</evidence>
<dbReference type="InterPro" id="IPR017871">
    <property type="entry name" value="ABC_transporter-like_CS"/>
</dbReference>
<dbReference type="SUPFAM" id="SSF52540">
    <property type="entry name" value="P-loop containing nucleoside triphosphate hydrolases"/>
    <property type="match status" value="1"/>
</dbReference>
<dbReference type="Pfam" id="PF00005">
    <property type="entry name" value="ABC_tran"/>
    <property type="match status" value="1"/>
</dbReference>
<dbReference type="GO" id="GO:0005524">
    <property type="term" value="F:ATP binding"/>
    <property type="evidence" value="ECO:0007669"/>
    <property type="project" value="UniProtKB-KW"/>
</dbReference>
<dbReference type="GO" id="GO:0016887">
    <property type="term" value="F:ATP hydrolysis activity"/>
    <property type="evidence" value="ECO:0007669"/>
    <property type="project" value="InterPro"/>
</dbReference>
<dbReference type="Proteomes" id="UP000309450">
    <property type="component" value="Unassembled WGS sequence"/>
</dbReference>
<accession>A0A4S3MLB8</accession>
<dbReference type="PANTHER" id="PTHR43820:SF4">
    <property type="entry name" value="HIGH-AFFINITY BRANCHED-CHAIN AMINO ACID TRANSPORT ATP-BINDING PROTEIN LIVF"/>
    <property type="match status" value="1"/>
</dbReference>
<evidence type="ECO:0000256" key="3">
    <source>
        <dbReference type="ARBA" id="ARBA00022741"/>
    </source>
</evidence>
<sequence length="241" mass="25659">MTAPDDTLLLIEDLTVSYGAVEAVRGIDLTVRRGEIVTLLGANGAGKSSTLNAIVGLAPRKARRMEFSGSDLQGVPPETVVRRGLTLVPEGRRVFSSLTVDENLMLGGAKHATRGDPAAVKADMLERFPILAERLHQNAGSLSGGEQQMLAIARALMSSPDLLLLDEPSLGLAPQVVDQIFDLIGSLRERGLTILLVEQNVAQSLEIADRGYVLANGRIELQGSAEELRASPEIQDAYLGA</sequence>
<dbReference type="InterPro" id="IPR003593">
    <property type="entry name" value="AAA+_ATPase"/>
</dbReference>
<dbReference type="InterPro" id="IPR003439">
    <property type="entry name" value="ABC_transporter-like_ATP-bd"/>
</dbReference>
<dbReference type="GO" id="GO:0015807">
    <property type="term" value="P:L-amino acid transport"/>
    <property type="evidence" value="ECO:0007669"/>
    <property type="project" value="TreeGrafter"/>
</dbReference>
<keyword evidence="2" id="KW-0813">Transport</keyword>
<evidence type="ECO:0000259" key="6">
    <source>
        <dbReference type="PROSITE" id="PS50893"/>
    </source>
</evidence>
<dbReference type="OrthoDB" id="9806149at2"/>